<feature type="coiled-coil region" evidence="1">
    <location>
        <begin position="675"/>
        <end position="712"/>
    </location>
</feature>
<dbReference type="SUPFAM" id="SSF53850">
    <property type="entry name" value="Periplasmic binding protein-like II"/>
    <property type="match status" value="1"/>
</dbReference>
<dbReference type="eggNOG" id="COG2206">
    <property type="taxonomic scope" value="Bacteria"/>
</dbReference>
<feature type="region of interest" description="Disordered" evidence="2">
    <location>
        <begin position="571"/>
        <end position="602"/>
    </location>
</feature>
<keyword evidence="6" id="KW-1185">Reference proteome</keyword>
<dbReference type="eggNOG" id="COG3437">
    <property type="taxonomic scope" value="Bacteria"/>
</dbReference>
<dbReference type="HOGENOM" id="CLU_010403_0_0_6"/>
<dbReference type="KEGG" id="spl:Spea_3667"/>
<keyword evidence="3" id="KW-1133">Transmembrane helix</keyword>
<evidence type="ECO:0000313" key="5">
    <source>
        <dbReference type="EMBL" id="ABV88978.1"/>
    </source>
</evidence>
<dbReference type="Gene3D" id="3.40.190.10">
    <property type="entry name" value="Periplasmic binding protein-like II"/>
    <property type="match status" value="2"/>
</dbReference>
<name>A8H8U1_SHEPA</name>
<dbReference type="Gene3D" id="1.10.3210.10">
    <property type="entry name" value="Hypothetical protein af1432"/>
    <property type="match status" value="2"/>
</dbReference>
<reference evidence="5 6" key="1">
    <citation type="submission" date="2007-10" db="EMBL/GenBank/DDBJ databases">
        <title>Complete sequence of Shewanella pealeana ATCC 700345.</title>
        <authorList>
            <consortium name="US DOE Joint Genome Institute"/>
            <person name="Copeland A."/>
            <person name="Lucas S."/>
            <person name="Lapidus A."/>
            <person name="Barry K."/>
            <person name="Glavina del Rio T."/>
            <person name="Dalin E."/>
            <person name="Tice H."/>
            <person name="Pitluck S."/>
            <person name="Chertkov O."/>
            <person name="Brettin T."/>
            <person name="Bruce D."/>
            <person name="Detter J.C."/>
            <person name="Han C."/>
            <person name="Schmutz J."/>
            <person name="Larimer F."/>
            <person name="Land M."/>
            <person name="Hauser L."/>
            <person name="Kyrpides N."/>
            <person name="Kim E."/>
            <person name="Zhao J.-S.Z."/>
            <person name="Manno D."/>
            <person name="Hawari J."/>
            <person name="Richardson P."/>
        </authorList>
    </citation>
    <scope>NUCLEOTIDE SEQUENCE [LARGE SCALE GENOMIC DNA]</scope>
    <source>
        <strain evidence="6">ATCC 700345 / ANG-SQ1</strain>
    </source>
</reference>
<dbReference type="GO" id="GO:0008081">
    <property type="term" value="F:phosphoric diester hydrolase activity"/>
    <property type="evidence" value="ECO:0007669"/>
    <property type="project" value="UniProtKB-ARBA"/>
</dbReference>
<dbReference type="Gene3D" id="6.10.340.10">
    <property type="match status" value="1"/>
</dbReference>
<keyword evidence="1" id="KW-0175">Coiled coil</keyword>
<evidence type="ECO:0000313" key="6">
    <source>
        <dbReference type="Proteomes" id="UP000002608"/>
    </source>
</evidence>
<feature type="domain" description="HD-GYP" evidence="4">
    <location>
        <begin position="881"/>
        <end position="1080"/>
    </location>
</feature>
<gene>
    <name evidence="5" type="ordered locus">Spea_3667</name>
</gene>
<accession>A8H8U1</accession>
<dbReference type="Pfam" id="PF13487">
    <property type="entry name" value="HD_5"/>
    <property type="match status" value="1"/>
</dbReference>
<dbReference type="PROSITE" id="PS51832">
    <property type="entry name" value="HD_GYP"/>
    <property type="match status" value="1"/>
</dbReference>
<dbReference type="STRING" id="398579.Spea_3667"/>
<organism evidence="5 6">
    <name type="scientific">Shewanella pealeana (strain ATCC 700345 / ANG-SQ1)</name>
    <dbReference type="NCBI Taxonomy" id="398579"/>
    <lineage>
        <taxon>Bacteria</taxon>
        <taxon>Pseudomonadati</taxon>
        <taxon>Pseudomonadota</taxon>
        <taxon>Gammaproteobacteria</taxon>
        <taxon>Alteromonadales</taxon>
        <taxon>Shewanellaceae</taxon>
        <taxon>Shewanella</taxon>
    </lineage>
</organism>
<keyword evidence="3" id="KW-0812">Transmembrane</keyword>
<feature type="transmembrane region" description="Helical" evidence="3">
    <location>
        <begin position="12"/>
        <end position="40"/>
    </location>
</feature>
<dbReference type="InterPro" id="IPR001638">
    <property type="entry name" value="Solute-binding_3/MltF_N"/>
</dbReference>
<dbReference type="SUPFAM" id="SSF103190">
    <property type="entry name" value="Sensory domain-like"/>
    <property type="match status" value="1"/>
</dbReference>
<dbReference type="PANTHER" id="PTHR43155:SF2">
    <property type="entry name" value="CYCLIC DI-GMP PHOSPHODIESTERASE PA4108"/>
    <property type="match status" value="1"/>
</dbReference>
<dbReference type="OrthoDB" id="9764808at2"/>
<dbReference type="Proteomes" id="UP000002608">
    <property type="component" value="Chromosome"/>
</dbReference>
<protein>
    <submittedName>
        <fullName evidence="5">Metal dependent phosphohydrolase</fullName>
    </submittedName>
</protein>
<dbReference type="EMBL" id="CP000851">
    <property type="protein sequence ID" value="ABV88978.1"/>
    <property type="molecule type" value="Genomic_DNA"/>
</dbReference>
<dbReference type="AlphaFoldDB" id="A8H8U1"/>
<dbReference type="Gene3D" id="3.30.450.20">
    <property type="entry name" value="PAS domain"/>
    <property type="match status" value="1"/>
</dbReference>
<keyword evidence="5" id="KW-0378">Hydrolase</keyword>
<dbReference type="PANTHER" id="PTHR43155">
    <property type="entry name" value="CYCLIC DI-GMP PHOSPHODIESTERASE PA4108-RELATED"/>
    <property type="match status" value="1"/>
</dbReference>
<sequence length="1102" mass="123887">MGGLDNISNKRFTIRVTVVGIFILATILTASIAIGLQYYFSKAMATDAAVKLYSHTANNTSGYLTQVDNRAINTTRLLSNFDDIVIDDAFNPEVRQAFAEVMQINPLFYAIYIGMPNGDFYELINLDANPNIRKQLNASHLDRWVIITISGQGGLRFREQSYLDEQFNLRVTHSEPSEYDARVRPWFVDANSQAVSKTEPYLFQHLQSPGQTYSIKLADSGAVLALDIALSSLSDYLLLQGGGAKKFEDKKIFLYKQSGELIASNQDRKTGIEIPESKPLRLTAKQQAMVENTEPILVSNETDWAPIDFAISGMPQGYSVELLNLVADMTGLELRYINGFSWKELTENYKANELDMLHSVIKTDETLLLGEFSEPFLELPYALVTQQGVPQITHIEQLNGKQVAIPTGWSIVEVIRQNYPLIEIVEMASTYAILHAVEEGAVFAALDSSIILHYTANQFFVEQIQFHEQLDFSPVELNTGLHIVMPNQDSAIIEIINLALANITPEQRQALRAKWFGEGEKQTLSTQGTVPFEALIDLASEPENQKRLIRREINGVEEFLYVTPLGEPLASSKEPLATSAEPSAGSKEPSATSKKSSAASKKPSAGSQEFFAIVVPAKQLLATSVEKVQQSILLTSICLLIILPVSWLFSSPIIRPVKLLAIENDKIKNRQYDEVKRVESNITELDELAESMMEMSSAIQAYEENQKELMESFIKLIAQAIDDKSPYTAGHCNRVPELGLMLADAAEKSQLAPFKDFKFHSADEHREFRIAAWLHDCGKITTPEYIVDKGTKLEAVYNRIHEVRMRFEVLWRDAEIDYLKRSASGSESNEFYLAELTEKRKQLTADFEFIAKANVGGEFMGQEAKARLAQLADITWQRHFDDRLGLSPVEELNLSEQASELSYPVTEPLLRDKSEHIIKRINQVEFDPKFGIKMAIPQHQYNLGELYNLTISRGTLTTEDRFKINEHVTSTIKMLENLPFPPELARVPRYASTHHETLKGTGYPRKLSAEDLSIPERILVVADIFEALTAADRPYKKAKPLSVAIDILHKMALDEHLDMDIFKLFLSSGIYLEYAHKFLVPAQINEVDVAKYLQSESMSKSA</sequence>
<dbReference type="SMART" id="SM00471">
    <property type="entry name" value="HDc"/>
    <property type="match status" value="1"/>
</dbReference>
<dbReference type="SUPFAM" id="SSF109604">
    <property type="entry name" value="HD-domain/PDEase-like"/>
    <property type="match status" value="2"/>
</dbReference>
<evidence type="ECO:0000256" key="2">
    <source>
        <dbReference type="SAM" id="MobiDB-lite"/>
    </source>
</evidence>
<dbReference type="InterPro" id="IPR003607">
    <property type="entry name" value="HD/PDEase_dom"/>
</dbReference>
<keyword evidence="3" id="KW-0472">Membrane</keyword>
<evidence type="ECO:0000256" key="1">
    <source>
        <dbReference type="SAM" id="Coils"/>
    </source>
</evidence>
<dbReference type="RefSeq" id="WP_012156862.1">
    <property type="nucleotide sequence ID" value="NC_009901.1"/>
</dbReference>
<dbReference type="eggNOG" id="COG0834">
    <property type="taxonomic scope" value="Bacteria"/>
</dbReference>
<dbReference type="InterPro" id="IPR037522">
    <property type="entry name" value="HD_GYP_dom"/>
</dbReference>
<dbReference type="CDD" id="cd01007">
    <property type="entry name" value="PBP2_BvgS_HisK_like"/>
    <property type="match status" value="1"/>
</dbReference>
<dbReference type="SMART" id="SM00062">
    <property type="entry name" value="PBPb"/>
    <property type="match status" value="1"/>
</dbReference>
<evidence type="ECO:0000259" key="4">
    <source>
        <dbReference type="PROSITE" id="PS51832"/>
    </source>
</evidence>
<feature type="compositionally biased region" description="Low complexity" evidence="2">
    <location>
        <begin position="586"/>
        <end position="602"/>
    </location>
</feature>
<proteinExistence type="predicted"/>
<evidence type="ECO:0000256" key="3">
    <source>
        <dbReference type="SAM" id="Phobius"/>
    </source>
</evidence>
<dbReference type="InterPro" id="IPR029151">
    <property type="entry name" value="Sensor-like_sf"/>
</dbReference>
<dbReference type="Pfam" id="PF00497">
    <property type="entry name" value="SBP_bac_3"/>
    <property type="match status" value="1"/>
</dbReference>
<dbReference type="CDD" id="cd00077">
    <property type="entry name" value="HDc"/>
    <property type="match status" value="1"/>
</dbReference>